<keyword evidence="12" id="KW-1185">Reference proteome</keyword>
<evidence type="ECO:0000256" key="5">
    <source>
        <dbReference type="ARBA" id="ARBA00022015"/>
    </source>
</evidence>
<sequence length="159" mass="18309">MSVVAKKCGVKFSPPAIVLIYEDKVKNQTRKRVMPVRNFFRFSDCGEAAEHLKKNPRHRTYLQGVPLEQLEKLYHILRDHLLGKCLEQSLAAVTLDPEEDLNKLDEHELTKKKQLMDQLFQKNQKKKGLLQTVPSLHLVVGYACPPEQTKGINYSMLII</sequence>
<evidence type="ECO:0000256" key="8">
    <source>
        <dbReference type="ARBA" id="ARBA00023069"/>
    </source>
</evidence>
<proteinExistence type="inferred from homology"/>
<evidence type="ECO:0000256" key="7">
    <source>
        <dbReference type="ARBA" id="ARBA00022794"/>
    </source>
</evidence>
<gene>
    <name evidence="11" type="primary">CEP19</name>
    <name evidence="11" type="synonym">cep19</name>
</gene>
<dbReference type="GO" id="GO:0005814">
    <property type="term" value="C:centriole"/>
    <property type="evidence" value="ECO:0007669"/>
    <property type="project" value="UniProtKB-SubCell"/>
</dbReference>
<dbReference type="Ensembl" id="ENSECRT00000028293.1">
    <property type="protein sequence ID" value="ENSECRP00000027716.1"/>
    <property type="gene ID" value="ENSECRG00000018778.1"/>
</dbReference>
<evidence type="ECO:0000256" key="6">
    <source>
        <dbReference type="ARBA" id="ARBA00022490"/>
    </source>
</evidence>
<dbReference type="GO" id="GO:0005813">
    <property type="term" value="C:centrosome"/>
    <property type="evidence" value="ECO:0007669"/>
    <property type="project" value="TreeGrafter"/>
</dbReference>
<accession>A0A8C4TA25</accession>
<evidence type="ECO:0000256" key="3">
    <source>
        <dbReference type="ARBA" id="ARBA00004647"/>
    </source>
</evidence>
<reference evidence="11" key="1">
    <citation type="submission" date="2025-08" db="UniProtKB">
        <authorList>
            <consortium name="Ensembl"/>
        </authorList>
    </citation>
    <scope>IDENTIFICATION</scope>
</reference>
<dbReference type="GeneTree" id="ENSGT00390000016356"/>
<keyword evidence="8" id="KW-0969">Cilium</keyword>
<evidence type="ECO:0000256" key="2">
    <source>
        <dbReference type="ARBA" id="ARBA00004120"/>
    </source>
</evidence>
<evidence type="ECO:0000256" key="10">
    <source>
        <dbReference type="ARBA" id="ARBA00023273"/>
    </source>
</evidence>
<keyword evidence="9" id="KW-0206">Cytoskeleton</keyword>
<keyword evidence="10" id="KW-0966">Cell projection</keyword>
<comment type="subcellular location">
    <subcellularLocation>
        <location evidence="2">Cytoplasm</location>
        <location evidence="2">Cytoskeleton</location>
        <location evidence="2">Cilium basal body</location>
    </subcellularLocation>
    <subcellularLocation>
        <location evidence="1">Cytoplasm</location>
        <location evidence="1">Cytoskeleton</location>
        <location evidence="1">Microtubule organizing center</location>
        <location evidence="1">Centrosome</location>
        <location evidence="1">Centriole</location>
    </subcellularLocation>
    <subcellularLocation>
        <location evidence="3">Cytoplasm</location>
        <location evidence="3">Cytoskeleton</location>
        <location evidence="3">Spindle pole</location>
    </subcellularLocation>
</comment>
<keyword evidence="7" id="KW-0970">Cilium biogenesis/degradation</keyword>
<dbReference type="GO" id="GO:0036064">
    <property type="term" value="C:ciliary basal body"/>
    <property type="evidence" value="ECO:0007669"/>
    <property type="project" value="TreeGrafter"/>
</dbReference>
<protein>
    <recommendedName>
        <fullName evidence="5">Centrosomal protein of 19 kDa</fullName>
    </recommendedName>
</protein>
<organism evidence="11 12">
    <name type="scientific">Erpetoichthys calabaricus</name>
    <name type="common">Rope fish</name>
    <name type="synonym">Calamoichthys calabaricus</name>
    <dbReference type="NCBI Taxonomy" id="27687"/>
    <lineage>
        <taxon>Eukaryota</taxon>
        <taxon>Metazoa</taxon>
        <taxon>Chordata</taxon>
        <taxon>Craniata</taxon>
        <taxon>Vertebrata</taxon>
        <taxon>Euteleostomi</taxon>
        <taxon>Actinopterygii</taxon>
        <taxon>Polypteriformes</taxon>
        <taxon>Polypteridae</taxon>
        <taxon>Erpetoichthys</taxon>
    </lineage>
</organism>
<dbReference type="GO" id="GO:0097712">
    <property type="term" value="P:vesicle targeting, trans-Golgi to periciliary membrane compartment"/>
    <property type="evidence" value="ECO:0007669"/>
    <property type="project" value="TreeGrafter"/>
</dbReference>
<keyword evidence="6" id="KW-0963">Cytoplasm</keyword>
<dbReference type="GO" id="GO:0034454">
    <property type="term" value="P:microtubule anchoring at centrosome"/>
    <property type="evidence" value="ECO:0007669"/>
    <property type="project" value="TreeGrafter"/>
</dbReference>
<evidence type="ECO:0000256" key="1">
    <source>
        <dbReference type="ARBA" id="ARBA00004114"/>
    </source>
</evidence>
<dbReference type="AlphaFoldDB" id="A0A8C4TA25"/>
<dbReference type="Proteomes" id="UP000694620">
    <property type="component" value="Unassembled WGS sequence"/>
</dbReference>
<reference evidence="11" key="2">
    <citation type="submission" date="2025-09" db="UniProtKB">
        <authorList>
            <consortium name="Ensembl"/>
        </authorList>
    </citation>
    <scope>IDENTIFICATION</scope>
</reference>
<evidence type="ECO:0000256" key="9">
    <source>
        <dbReference type="ARBA" id="ARBA00023212"/>
    </source>
</evidence>
<dbReference type="PANTHER" id="PTHR31539">
    <property type="entry name" value="CENTROSOMAL PROTEIN OF 19K CEP19"/>
    <property type="match status" value="1"/>
</dbReference>
<evidence type="ECO:0000313" key="11">
    <source>
        <dbReference type="Ensembl" id="ENSECRP00000027716.1"/>
    </source>
</evidence>
<dbReference type="InterPro" id="IPR029412">
    <property type="entry name" value="CEP19"/>
</dbReference>
<dbReference type="PANTHER" id="PTHR31539:SF1">
    <property type="entry name" value="CENTROSOMAL PROTEIN OF 19 KDA"/>
    <property type="match status" value="1"/>
</dbReference>
<comment type="similarity">
    <text evidence="4">Belongs to the CEP19 family.</text>
</comment>
<name>A0A8C4TA25_ERPCA</name>
<dbReference type="Pfam" id="PF14933">
    <property type="entry name" value="CEP19"/>
    <property type="match status" value="1"/>
</dbReference>
<evidence type="ECO:0000313" key="12">
    <source>
        <dbReference type="Proteomes" id="UP000694620"/>
    </source>
</evidence>
<evidence type="ECO:0000256" key="4">
    <source>
        <dbReference type="ARBA" id="ARBA00009371"/>
    </source>
</evidence>
<dbReference type="GO" id="GO:0000922">
    <property type="term" value="C:spindle pole"/>
    <property type="evidence" value="ECO:0007669"/>
    <property type="project" value="UniProtKB-SubCell"/>
</dbReference>